<keyword evidence="4" id="KW-0133">Cell shape</keyword>
<feature type="binding site" evidence="8">
    <location>
        <position position="230"/>
    </location>
    <ligand>
        <name>substrate</name>
    </ligand>
</feature>
<keyword evidence="6" id="KW-0961">Cell wall biogenesis/degradation</keyword>
<evidence type="ECO:0000256" key="9">
    <source>
        <dbReference type="RuleBase" id="RU004016"/>
    </source>
</evidence>
<feature type="domain" description="Peptidase S11 D-alanyl-D-alanine carboxypeptidase A N-terminal" evidence="11">
    <location>
        <begin position="35"/>
        <end position="260"/>
    </location>
</feature>
<dbReference type="OrthoDB" id="9791132at2"/>
<accession>A0A398CRU5</accession>
<comment type="similarity">
    <text evidence="1 9">Belongs to the peptidase S11 family.</text>
</comment>
<evidence type="ECO:0000256" key="7">
    <source>
        <dbReference type="PIRSR" id="PIRSR618044-1"/>
    </source>
</evidence>
<protein>
    <submittedName>
        <fullName evidence="12">D-alanyl-D-alanine carboxypeptidase</fullName>
    </submittedName>
</protein>
<feature type="active site" evidence="7">
    <location>
        <position position="124"/>
    </location>
</feature>
<dbReference type="EMBL" id="QXJM01000037">
    <property type="protein sequence ID" value="RIE03518.1"/>
    <property type="molecule type" value="Genomic_DNA"/>
</dbReference>
<dbReference type="GO" id="GO:0009252">
    <property type="term" value="P:peptidoglycan biosynthetic process"/>
    <property type="evidence" value="ECO:0007669"/>
    <property type="project" value="UniProtKB-KW"/>
</dbReference>
<evidence type="ECO:0000256" key="2">
    <source>
        <dbReference type="ARBA" id="ARBA00022729"/>
    </source>
</evidence>
<keyword evidence="5" id="KW-0573">Peptidoglycan synthesis</keyword>
<comment type="caution">
    <text evidence="12">The sequence shown here is derived from an EMBL/GenBank/DDBJ whole genome shotgun (WGS) entry which is preliminary data.</text>
</comment>
<dbReference type="PANTHER" id="PTHR21581">
    <property type="entry name" value="D-ALANYL-D-ALANINE CARBOXYPEPTIDASE"/>
    <property type="match status" value="1"/>
</dbReference>
<dbReference type="InterPro" id="IPR012338">
    <property type="entry name" value="Beta-lactam/transpept-like"/>
</dbReference>
<gene>
    <name evidence="12" type="ORF">D3H35_12070</name>
</gene>
<evidence type="ECO:0000313" key="12">
    <source>
        <dbReference type="EMBL" id="RIE03518.1"/>
    </source>
</evidence>
<keyword evidence="13" id="KW-1185">Reference proteome</keyword>
<keyword evidence="2" id="KW-0732">Signal</keyword>
<dbReference type="GO" id="GO:0008360">
    <property type="term" value="P:regulation of cell shape"/>
    <property type="evidence" value="ECO:0007669"/>
    <property type="project" value="UniProtKB-KW"/>
</dbReference>
<dbReference type="GO" id="GO:0009002">
    <property type="term" value="F:serine-type D-Ala-D-Ala carboxypeptidase activity"/>
    <property type="evidence" value="ECO:0007669"/>
    <property type="project" value="InterPro"/>
</dbReference>
<evidence type="ECO:0000256" key="6">
    <source>
        <dbReference type="ARBA" id="ARBA00023316"/>
    </source>
</evidence>
<keyword evidence="3" id="KW-0378">Hydrolase</keyword>
<dbReference type="InterPro" id="IPR018044">
    <property type="entry name" value="Peptidase_S11"/>
</dbReference>
<evidence type="ECO:0000313" key="13">
    <source>
        <dbReference type="Proteomes" id="UP000266340"/>
    </source>
</evidence>
<feature type="active site" description="Proton acceptor" evidence="7">
    <location>
        <position position="72"/>
    </location>
</feature>
<evidence type="ECO:0000256" key="5">
    <source>
        <dbReference type="ARBA" id="ARBA00022984"/>
    </source>
</evidence>
<evidence type="ECO:0000256" key="1">
    <source>
        <dbReference type="ARBA" id="ARBA00007164"/>
    </source>
</evidence>
<dbReference type="SUPFAM" id="SSF56601">
    <property type="entry name" value="beta-lactamase/transpeptidase-like"/>
    <property type="match status" value="1"/>
</dbReference>
<dbReference type="Pfam" id="PF00768">
    <property type="entry name" value="Peptidase_S11"/>
    <property type="match status" value="1"/>
</dbReference>
<organism evidence="12 13">
    <name type="scientific">Cohnella faecalis</name>
    <dbReference type="NCBI Taxonomy" id="2315694"/>
    <lineage>
        <taxon>Bacteria</taxon>
        <taxon>Bacillati</taxon>
        <taxon>Bacillota</taxon>
        <taxon>Bacilli</taxon>
        <taxon>Bacillales</taxon>
        <taxon>Paenibacillaceae</taxon>
        <taxon>Cohnella</taxon>
    </lineage>
</organism>
<feature type="active site" description="Acyl-ester intermediate" evidence="7">
    <location>
        <position position="69"/>
    </location>
</feature>
<dbReference type="AlphaFoldDB" id="A0A398CRU5"/>
<proteinExistence type="inferred from homology"/>
<dbReference type="PANTHER" id="PTHR21581:SF33">
    <property type="entry name" value="D-ALANYL-D-ALANINE CARBOXYPEPTIDASE DACB"/>
    <property type="match status" value="1"/>
</dbReference>
<feature type="transmembrane region" description="Helical" evidence="10">
    <location>
        <begin position="374"/>
        <end position="393"/>
    </location>
</feature>
<dbReference type="PRINTS" id="PR00725">
    <property type="entry name" value="DADACBPTASE1"/>
</dbReference>
<evidence type="ECO:0000259" key="11">
    <source>
        <dbReference type="Pfam" id="PF00768"/>
    </source>
</evidence>
<keyword evidence="10" id="KW-1133">Transmembrane helix</keyword>
<evidence type="ECO:0000256" key="4">
    <source>
        <dbReference type="ARBA" id="ARBA00022960"/>
    </source>
</evidence>
<dbReference type="GO" id="GO:0071555">
    <property type="term" value="P:cell wall organization"/>
    <property type="evidence" value="ECO:0007669"/>
    <property type="project" value="UniProtKB-KW"/>
</dbReference>
<keyword evidence="12" id="KW-0121">Carboxypeptidase</keyword>
<evidence type="ECO:0000256" key="10">
    <source>
        <dbReference type="SAM" id="Phobius"/>
    </source>
</evidence>
<dbReference type="Gene3D" id="3.40.710.10">
    <property type="entry name" value="DD-peptidase/beta-lactamase superfamily"/>
    <property type="match status" value="1"/>
</dbReference>
<sequence length="402" mass="42483">MHRYARAGLSIVVFLVGIGGLAGTPIGAEPGSAVQSEPAIQSESAILIDADTGIALFGKNANTRMYPASITKMVTAILALETSDPDETVTVSRTAREEEGTRIYLAEGEQKPMGDLLYGLMLNSGNDAATAIAEHVDGSKEAFSNRMNEFVSGKLGLTGTHFTNPSGLPDEDHYTTASDMAVIAKYAMQNPTFRAIVSTKKMAWNGLEWQSSLINHNKLIGTYEGATGIKNGYTVAAGSTLVASAARGTKSLIGVVLKAPSSNAVYDDMKKLLDYGFAAFEPRELVKAGDVFAAGSGESALEFKAVSSLSPLVRNDIQPQLSVGEDGRLWMSSATGAQVVAQLEQVKPAESVRISSSDAAASEDSAPGHRRNPVSVITLVALAVFCAIVVLRVRKKRRIKSL</sequence>
<dbReference type="Proteomes" id="UP000266340">
    <property type="component" value="Unassembled WGS sequence"/>
</dbReference>
<evidence type="ECO:0000256" key="8">
    <source>
        <dbReference type="PIRSR" id="PIRSR618044-2"/>
    </source>
</evidence>
<keyword evidence="10" id="KW-0812">Transmembrane</keyword>
<reference evidence="12 13" key="1">
    <citation type="submission" date="2018-09" db="EMBL/GenBank/DDBJ databases">
        <title>Cohnella cavernae sp. nov., isolated from a karst cave.</title>
        <authorList>
            <person name="Zhu H."/>
        </authorList>
    </citation>
    <scope>NUCLEOTIDE SEQUENCE [LARGE SCALE GENOMIC DNA]</scope>
    <source>
        <strain evidence="12 13">K2E09-144</strain>
    </source>
</reference>
<keyword evidence="10" id="KW-0472">Membrane</keyword>
<name>A0A398CRU5_9BACL</name>
<keyword evidence="12" id="KW-0645">Protease</keyword>
<dbReference type="InterPro" id="IPR001967">
    <property type="entry name" value="Peptidase_S11_N"/>
</dbReference>
<dbReference type="GO" id="GO:0006508">
    <property type="term" value="P:proteolysis"/>
    <property type="evidence" value="ECO:0007669"/>
    <property type="project" value="InterPro"/>
</dbReference>
<evidence type="ECO:0000256" key="3">
    <source>
        <dbReference type="ARBA" id="ARBA00022801"/>
    </source>
</evidence>